<name>A0ABR7RM92_9PROT</name>
<dbReference type="Pfam" id="PF13419">
    <property type="entry name" value="HAD_2"/>
    <property type="match status" value="1"/>
</dbReference>
<reference evidence="1 2" key="1">
    <citation type="journal article" date="2013" name="Int. J. Syst. Evol. Microbiol.">
        <title>Roseomonas aerophila sp. nov., isolated from air.</title>
        <authorList>
            <person name="Kim S.J."/>
            <person name="Weon H.Y."/>
            <person name="Ahn J.H."/>
            <person name="Hong S.B."/>
            <person name="Seok S.J."/>
            <person name="Whang K.S."/>
            <person name="Kwon S.W."/>
        </authorList>
    </citation>
    <scope>NUCLEOTIDE SEQUENCE [LARGE SCALE GENOMIC DNA]</scope>
    <source>
        <strain evidence="1 2">NBRC 108923</strain>
    </source>
</reference>
<dbReference type="NCBIfam" id="TIGR01509">
    <property type="entry name" value="HAD-SF-IA-v3"/>
    <property type="match status" value="1"/>
</dbReference>
<dbReference type="SFLD" id="SFLDG01129">
    <property type="entry name" value="C1.5:_HAD__Beta-PGM__Phosphata"/>
    <property type="match status" value="1"/>
</dbReference>
<proteinExistence type="predicted"/>
<dbReference type="InterPro" id="IPR023198">
    <property type="entry name" value="PGP-like_dom2"/>
</dbReference>
<dbReference type="EMBL" id="JACTVA010000017">
    <property type="protein sequence ID" value="MBC9207429.1"/>
    <property type="molecule type" value="Genomic_DNA"/>
</dbReference>
<dbReference type="RefSeq" id="WP_187784598.1">
    <property type="nucleotide sequence ID" value="NZ_JACTVA010000017.1"/>
</dbReference>
<evidence type="ECO:0000313" key="2">
    <source>
        <dbReference type="Proteomes" id="UP000626026"/>
    </source>
</evidence>
<dbReference type="Proteomes" id="UP000626026">
    <property type="component" value="Unassembled WGS sequence"/>
</dbReference>
<evidence type="ECO:0000313" key="1">
    <source>
        <dbReference type="EMBL" id="MBC9207429.1"/>
    </source>
</evidence>
<dbReference type="PANTHER" id="PTHR18901">
    <property type="entry name" value="2-DEOXYGLUCOSE-6-PHOSPHATE PHOSPHATASE 2"/>
    <property type="match status" value="1"/>
</dbReference>
<dbReference type="CDD" id="cd07505">
    <property type="entry name" value="HAD_BPGM-like"/>
    <property type="match status" value="1"/>
</dbReference>
<protein>
    <submittedName>
        <fullName evidence="1">HAD family phosphatase</fullName>
    </submittedName>
</protein>
<comment type="caution">
    <text evidence="1">The sequence shown here is derived from an EMBL/GenBank/DDBJ whole genome shotgun (WGS) entry which is preliminary data.</text>
</comment>
<accession>A0ABR7RM92</accession>
<dbReference type="InterPro" id="IPR023214">
    <property type="entry name" value="HAD_sf"/>
</dbReference>
<keyword evidence="2" id="KW-1185">Reference proteome</keyword>
<dbReference type="Gene3D" id="3.40.50.1000">
    <property type="entry name" value="HAD superfamily/HAD-like"/>
    <property type="match status" value="1"/>
</dbReference>
<dbReference type="InterPro" id="IPR036412">
    <property type="entry name" value="HAD-like_sf"/>
</dbReference>
<dbReference type="PANTHER" id="PTHR18901:SF38">
    <property type="entry name" value="PSEUDOURIDINE-5'-PHOSPHATASE"/>
    <property type="match status" value="1"/>
</dbReference>
<sequence>MSAHPAAVIFDMDGLLFDSELLYHNAIMAAAKELGHSFTTEDFLKLVGRPWPINRAALQEHIGPDGDVEAFRTAWTRHYQGMRHFLALKTGVVELLDRLDALNVPRAICTSSSREEVEHNLALHGLVHRFHVVIAAGDYARGKPAPDPFLRAAELLGVAPEECLALEDSHHGVRSAAAAGMRTVMVPDMLPATDEIRLLCHLVVADLHEVRRMLG</sequence>
<dbReference type="Gene3D" id="1.10.150.240">
    <property type="entry name" value="Putative phosphatase, domain 2"/>
    <property type="match status" value="1"/>
</dbReference>
<gene>
    <name evidence="1" type="ORF">IBL26_11345</name>
</gene>
<dbReference type="InterPro" id="IPR006439">
    <property type="entry name" value="HAD-SF_hydro_IA"/>
</dbReference>
<dbReference type="SFLD" id="SFLDG01135">
    <property type="entry name" value="C1.5.6:_HAD__Beta-PGM__Phospha"/>
    <property type="match status" value="1"/>
</dbReference>
<dbReference type="InterPro" id="IPR041492">
    <property type="entry name" value="HAD_2"/>
</dbReference>
<organism evidence="1 2">
    <name type="scientific">Teichococcus aerophilus</name>
    <dbReference type="NCBI Taxonomy" id="1224513"/>
    <lineage>
        <taxon>Bacteria</taxon>
        <taxon>Pseudomonadati</taxon>
        <taxon>Pseudomonadota</taxon>
        <taxon>Alphaproteobacteria</taxon>
        <taxon>Acetobacterales</taxon>
        <taxon>Roseomonadaceae</taxon>
        <taxon>Roseomonas</taxon>
    </lineage>
</organism>
<dbReference type="SUPFAM" id="SSF56784">
    <property type="entry name" value="HAD-like"/>
    <property type="match status" value="1"/>
</dbReference>
<dbReference type="SFLD" id="SFLDS00003">
    <property type="entry name" value="Haloacid_Dehalogenase"/>
    <property type="match status" value="1"/>
</dbReference>